<organism evidence="9 10">
    <name type="scientific">Candidatus Kaiserbacteria bacterium RIFOXYD1_FULL_42_15</name>
    <dbReference type="NCBI Taxonomy" id="1798532"/>
    <lineage>
        <taxon>Bacteria</taxon>
        <taxon>Candidatus Kaiseribacteriota</taxon>
    </lineage>
</organism>
<keyword evidence="3 7" id="KW-0378">Hydrolase</keyword>
<comment type="caution">
    <text evidence="9">The sequence shown here is derived from an EMBL/GenBank/DDBJ whole genome shotgun (WGS) entry which is preliminary data.</text>
</comment>
<keyword evidence="4 7" id="KW-0068">Autocatalytic cleavage</keyword>
<evidence type="ECO:0000256" key="7">
    <source>
        <dbReference type="RuleBase" id="RU003991"/>
    </source>
</evidence>
<proteinExistence type="inferred from homology"/>
<keyword evidence="2" id="KW-0227">DNA damage</keyword>
<dbReference type="PANTHER" id="PTHR33516:SF2">
    <property type="entry name" value="LEXA REPRESSOR-RELATED"/>
    <property type="match status" value="1"/>
</dbReference>
<keyword evidence="6" id="KW-0742">SOS response</keyword>
<dbReference type="Gene3D" id="2.10.109.10">
    <property type="entry name" value="Umud Fragment, subunit A"/>
    <property type="match status" value="1"/>
</dbReference>
<evidence type="ECO:0000256" key="4">
    <source>
        <dbReference type="ARBA" id="ARBA00022813"/>
    </source>
</evidence>
<dbReference type="InterPro" id="IPR039418">
    <property type="entry name" value="LexA-like"/>
</dbReference>
<dbReference type="GO" id="GO:0006355">
    <property type="term" value="P:regulation of DNA-templated transcription"/>
    <property type="evidence" value="ECO:0007669"/>
    <property type="project" value="InterPro"/>
</dbReference>
<protein>
    <recommendedName>
        <fullName evidence="8">Peptidase S24/S26A/S26B/S26C domain-containing protein</fullName>
    </recommendedName>
</protein>
<dbReference type="EMBL" id="MFMT01000007">
    <property type="protein sequence ID" value="OGG89085.1"/>
    <property type="molecule type" value="Genomic_DNA"/>
</dbReference>
<sequence length="129" mass="13632">MVIDSPLYASSPAAGFPAPGDDLVEKMLNVNDLLVKHPASTFFVRVEGDSMEGAGIFSGDILVVDRSENAISGRIVVAAVNGELVVKRLAQTPNGLLLLSENPAYAPIVVGESEECFVWGIVTGSVRQF</sequence>
<dbReference type="GO" id="GO:0016787">
    <property type="term" value="F:hydrolase activity"/>
    <property type="evidence" value="ECO:0007669"/>
    <property type="project" value="UniProtKB-KW"/>
</dbReference>
<dbReference type="GO" id="GO:0009432">
    <property type="term" value="P:SOS response"/>
    <property type="evidence" value="ECO:0007669"/>
    <property type="project" value="UniProtKB-KW"/>
</dbReference>
<dbReference type="Proteomes" id="UP000179230">
    <property type="component" value="Unassembled WGS sequence"/>
</dbReference>
<dbReference type="AlphaFoldDB" id="A0A1F6FT97"/>
<dbReference type="CDD" id="cd06529">
    <property type="entry name" value="S24_LexA-like"/>
    <property type="match status" value="1"/>
</dbReference>
<dbReference type="InterPro" id="IPR006197">
    <property type="entry name" value="Peptidase_S24_LexA"/>
</dbReference>
<accession>A0A1F6FT97</accession>
<dbReference type="InterPro" id="IPR036286">
    <property type="entry name" value="LexA/Signal_pep-like_sf"/>
</dbReference>
<name>A0A1F6FT97_9BACT</name>
<evidence type="ECO:0000256" key="6">
    <source>
        <dbReference type="ARBA" id="ARBA00023236"/>
    </source>
</evidence>
<feature type="domain" description="Peptidase S24/S26A/S26B/S26C" evidence="8">
    <location>
        <begin position="6"/>
        <end position="122"/>
    </location>
</feature>
<evidence type="ECO:0000256" key="3">
    <source>
        <dbReference type="ARBA" id="ARBA00022801"/>
    </source>
</evidence>
<dbReference type="InterPro" id="IPR015927">
    <property type="entry name" value="Peptidase_S24_S26A/B/C"/>
</dbReference>
<dbReference type="SUPFAM" id="SSF51306">
    <property type="entry name" value="LexA/Signal peptidase"/>
    <property type="match status" value="1"/>
</dbReference>
<evidence type="ECO:0000256" key="1">
    <source>
        <dbReference type="ARBA" id="ARBA00007484"/>
    </source>
</evidence>
<evidence type="ECO:0000259" key="8">
    <source>
        <dbReference type="Pfam" id="PF00717"/>
    </source>
</evidence>
<dbReference type="Pfam" id="PF00717">
    <property type="entry name" value="Peptidase_S24"/>
    <property type="match status" value="1"/>
</dbReference>
<dbReference type="PANTHER" id="PTHR33516">
    <property type="entry name" value="LEXA REPRESSOR"/>
    <property type="match status" value="1"/>
</dbReference>
<gene>
    <name evidence="9" type="ORF">A2592_02285</name>
</gene>
<dbReference type="GO" id="GO:0003677">
    <property type="term" value="F:DNA binding"/>
    <property type="evidence" value="ECO:0007669"/>
    <property type="project" value="InterPro"/>
</dbReference>
<dbReference type="NCBIfam" id="NF007621">
    <property type="entry name" value="PRK10276.1"/>
    <property type="match status" value="1"/>
</dbReference>
<dbReference type="InterPro" id="IPR050077">
    <property type="entry name" value="LexA_repressor"/>
</dbReference>
<dbReference type="GO" id="GO:0006281">
    <property type="term" value="P:DNA repair"/>
    <property type="evidence" value="ECO:0007669"/>
    <property type="project" value="UniProtKB-KW"/>
</dbReference>
<dbReference type="PRINTS" id="PR00726">
    <property type="entry name" value="LEXASERPTASE"/>
</dbReference>
<evidence type="ECO:0000256" key="2">
    <source>
        <dbReference type="ARBA" id="ARBA00022763"/>
    </source>
</evidence>
<evidence type="ECO:0000313" key="10">
    <source>
        <dbReference type="Proteomes" id="UP000179230"/>
    </source>
</evidence>
<reference evidence="9 10" key="1">
    <citation type="journal article" date="2016" name="Nat. Commun.">
        <title>Thousands of microbial genomes shed light on interconnected biogeochemical processes in an aquifer system.</title>
        <authorList>
            <person name="Anantharaman K."/>
            <person name="Brown C.T."/>
            <person name="Hug L.A."/>
            <person name="Sharon I."/>
            <person name="Castelle C.J."/>
            <person name="Probst A.J."/>
            <person name="Thomas B.C."/>
            <person name="Singh A."/>
            <person name="Wilkins M.J."/>
            <person name="Karaoz U."/>
            <person name="Brodie E.L."/>
            <person name="Williams K.H."/>
            <person name="Hubbard S.S."/>
            <person name="Banfield J.F."/>
        </authorList>
    </citation>
    <scope>NUCLEOTIDE SEQUENCE [LARGE SCALE GENOMIC DNA]</scope>
</reference>
<keyword evidence="5" id="KW-0234">DNA repair</keyword>
<evidence type="ECO:0000256" key="5">
    <source>
        <dbReference type="ARBA" id="ARBA00023204"/>
    </source>
</evidence>
<evidence type="ECO:0000313" key="9">
    <source>
        <dbReference type="EMBL" id="OGG89085.1"/>
    </source>
</evidence>
<comment type="similarity">
    <text evidence="1 7">Belongs to the peptidase S24 family.</text>
</comment>